<dbReference type="GO" id="GO:0042043">
    <property type="term" value="F:neurexin family protein binding"/>
    <property type="evidence" value="ECO:0007669"/>
    <property type="project" value="TreeGrafter"/>
</dbReference>
<dbReference type="SUPFAM" id="SSF49562">
    <property type="entry name" value="C2 domain (Calcium/lipid-binding domain, CaLB)"/>
    <property type="match status" value="2"/>
</dbReference>
<evidence type="ECO:0000313" key="3">
    <source>
        <dbReference type="Proteomes" id="UP000092461"/>
    </source>
</evidence>
<accession>A0A1B0CCJ9</accession>
<protein>
    <recommendedName>
        <fullName evidence="1">C2 domain-containing protein</fullName>
    </recommendedName>
</protein>
<dbReference type="PROSITE" id="PS50004">
    <property type="entry name" value="C2"/>
    <property type="match status" value="2"/>
</dbReference>
<dbReference type="SMART" id="SM00239">
    <property type="entry name" value="C2"/>
    <property type="match status" value="2"/>
</dbReference>
<dbReference type="Pfam" id="PF00168">
    <property type="entry name" value="C2"/>
    <property type="match status" value="2"/>
</dbReference>
<dbReference type="Proteomes" id="UP000092461">
    <property type="component" value="Unassembled WGS sequence"/>
</dbReference>
<organism evidence="2 3">
    <name type="scientific">Lutzomyia longipalpis</name>
    <name type="common">Sand fly</name>
    <dbReference type="NCBI Taxonomy" id="7200"/>
    <lineage>
        <taxon>Eukaryota</taxon>
        <taxon>Metazoa</taxon>
        <taxon>Ecdysozoa</taxon>
        <taxon>Arthropoda</taxon>
        <taxon>Hexapoda</taxon>
        <taxon>Insecta</taxon>
        <taxon>Pterygota</taxon>
        <taxon>Neoptera</taxon>
        <taxon>Endopterygota</taxon>
        <taxon>Diptera</taxon>
        <taxon>Nematocera</taxon>
        <taxon>Psychodoidea</taxon>
        <taxon>Psychodidae</taxon>
        <taxon>Lutzomyia</taxon>
        <taxon>Lutzomyia</taxon>
    </lineage>
</organism>
<dbReference type="InterPro" id="IPR000008">
    <property type="entry name" value="C2_dom"/>
</dbReference>
<dbReference type="VEuPathDB" id="VectorBase:LLOJ002067"/>
<keyword evidence="3" id="KW-1185">Reference proteome</keyword>
<dbReference type="SUPFAM" id="SSF64268">
    <property type="entry name" value="PX domain"/>
    <property type="match status" value="2"/>
</dbReference>
<name>A0A1B0CCJ9_LUTLO</name>
<evidence type="ECO:0000259" key="1">
    <source>
        <dbReference type="PROSITE" id="PS50004"/>
    </source>
</evidence>
<dbReference type="CDD" id="cd08381">
    <property type="entry name" value="C2B_PI3K_class_II"/>
    <property type="match status" value="2"/>
</dbReference>
<feature type="domain" description="C2" evidence="1">
    <location>
        <begin position="100"/>
        <end position="219"/>
    </location>
</feature>
<feature type="domain" description="C2" evidence="1">
    <location>
        <begin position="294"/>
        <end position="413"/>
    </location>
</feature>
<evidence type="ECO:0000313" key="2">
    <source>
        <dbReference type="EnsemblMetazoa" id="LLOJ002067-PA"/>
    </source>
</evidence>
<dbReference type="VEuPathDB" id="VectorBase:LLONM1_002197"/>
<dbReference type="InterPro" id="IPR035892">
    <property type="entry name" value="C2_domain_sf"/>
</dbReference>
<proteinExistence type="predicted"/>
<dbReference type="GO" id="GO:0035091">
    <property type="term" value="F:phosphatidylinositol binding"/>
    <property type="evidence" value="ECO:0007669"/>
    <property type="project" value="InterPro"/>
</dbReference>
<dbReference type="Gene3D" id="3.30.1520.10">
    <property type="entry name" value="Phox-like domain"/>
    <property type="match status" value="1"/>
</dbReference>
<dbReference type="GO" id="GO:0006887">
    <property type="term" value="P:exocytosis"/>
    <property type="evidence" value="ECO:0007669"/>
    <property type="project" value="TreeGrafter"/>
</dbReference>
<dbReference type="EMBL" id="AJWK01006862">
    <property type="status" value="NOT_ANNOTATED_CDS"/>
    <property type="molecule type" value="Genomic_DNA"/>
</dbReference>
<dbReference type="GO" id="GO:0070382">
    <property type="term" value="C:exocytic vesicle"/>
    <property type="evidence" value="ECO:0007669"/>
    <property type="project" value="TreeGrafter"/>
</dbReference>
<dbReference type="EnsemblMetazoa" id="LLOJ002067-RA">
    <property type="protein sequence ID" value="LLOJ002067-PA"/>
    <property type="gene ID" value="LLOJ002067"/>
</dbReference>
<sequence>MEFLPFDGGMWEEEATNSPCRNEILPSGIHVGRSNVKTVADKRLPEIRTFLISLFNSADEIAHSDLVYTFFHPLLRDQQEADIHVAKVKETKSAIPTERVCGEIKLSLQYHRGALTVMVHHARSLPVTTSGQEPNTYVKVYLKPDPTKATKRKTKVVRKNCFPSFMETLEYRMPLDFIQSRQLQVTVWSHDSLQENEFLGGVQLELGKMNLREEVIRCLPSGIHVGRSNVKTVADKRLPEIRTFLISLFNSADEIAHSDLVYTFFHPLLRDQQEADIHVAKVKETKSAIPTERVCGEIKLSLQYHRGALTVMVHHARSLPVTTSGQEPNTYVKVYLKPDPTKATKRKTKVVRKNCFPSFMETLEYRMPLDFIQSRQLQVTVWSHDSLQENEFLGGVQLELGKMNLREEVIRWFQLGYVPRS</sequence>
<dbReference type="EMBL" id="AJWK01006863">
    <property type="status" value="NOT_ANNOTATED_CDS"/>
    <property type="molecule type" value="Genomic_DNA"/>
</dbReference>
<dbReference type="PANTHER" id="PTHR45716:SF2">
    <property type="entry name" value="BITESIZE, ISOFORM I"/>
    <property type="match status" value="1"/>
</dbReference>
<dbReference type="GO" id="GO:0005886">
    <property type="term" value="C:plasma membrane"/>
    <property type="evidence" value="ECO:0007669"/>
    <property type="project" value="TreeGrafter"/>
</dbReference>
<dbReference type="Gene3D" id="2.60.40.150">
    <property type="entry name" value="C2 domain"/>
    <property type="match status" value="2"/>
</dbReference>
<reference evidence="2" key="1">
    <citation type="submission" date="2020-05" db="UniProtKB">
        <authorList>
            <consortium name="EnsemblMetazoa"/>
        </authorList>
    </citation>
    <scope>IDENTIFICATION</scope>
    <source>
        <strain evidence="2">Jacobina</strain>
    </source>
</reference>
<dbReference type="PANTHER" id="PTHR45716">
    <property type="entry name" value="BITESIZE, ISOFORM I"/>
    <property type="match status" value="1"/>
</dbReference>
<dbReference type="InterPro" id="IPR036871">
    <property type="entry name" value="PX_dom_sf"/>
</dbReference>
<dbReference type="FunFam" id="2.60.40.150:FF:000205">
    <property type="entry name" value="Uncharacterized protein, isoform A"/>
    <property type="match status" value="2"/>
</dbReference>
<dbReference type="AlphaFoldDB" id="A0A1B0CCJ9"/>